<keyword evidence="9" id="KW-1185">Reference proteome</keyword>
<evidence type="ECO:0000256" key="1">
    <source>
        <dbReference type="ARBA" id="ARBA00001933"/>
    </source>
</evidence>
<proteinExistence type="inferred from homology"/>
<comment type="caution">
    <text evidence="8">The sequence shown here is derived from an EMBL/GenBank/DDBJ whole genome shotgun (WGS) entry which is preliminary data.</text>
</comment>
<dbReference type="Pfam" id="PF03711">
    <property type="entry name" value="OKR_DC_1_C"/>
    <property type="match status" value="1"/>
</dbReference>
<evidence type="ECO:0000256" key="3">
    <source>
        <dbReference type="ARBA" id="ARBA00022793"/>
    </source>
</evidence>
<dbReference type="Proteomes" id="UP000215506">
    <property type="component" value="Unassembled WGS sequence"/>
</dbReference>
<dbReference type="SUPFAM" id="SSF55904">
    <property type="entry name" value="Ornithine decarboxylase C-terminal domain"/>
    <property type="match status" value="1"/>
</dbReference>
<keyword evidence="5 8" id="KW-0456">Lyase</keyword>
<keyword evidence="4" id="KW-0663">Pyridoxal phosphate</keyword>
<dbReference type="Gene3D" id="3.90.100.10">
    <property type="entry name" value="Orn/Lys/Arg decarboxylase, C-terminal domain"/>
    <property type="match status" value="1"/>
</dbReference>
<dbReference type="InterPro" id="IPR036633">
    <property type="entry name" value="Prn/Lys/Arg_de-COase_C_sf"/>
</dbReference>
<name>A0A231HAQ2_9NOCA</name>
<sequence>MDHSRAPVLDALAEYRRLGRYGFTPPGHRQGAGADPRVREVLGGALAVDVLAAPGLDDRLSRGGYLSEAEHLMADAVGADAAFFSTCGSSLSVKAAMLAVAGGAEGGLILGRDSHKSIVAGLVFSGVLPRWVPPRWDAQRHLSHPPSPEQVEQAWEKYPDAAGALIVSPSPYGTCADICGIAEVCHRRGKPLIIDEAWGAHLPFHPELPTWAMDAGADVCVVSVHKMGAGFEQGSVFHVQGDLVDVDKLKLCAELLTTTSPNVLLYAAIDGWRRQMVEHGEKLLTDALHTAERARTALDRIPGISVMEDELLGAEASHDLDRMQVLMDVSGTGATGFEVADWLREYRRIDMGHTDHRRILATLSMADDTDTVDALVDAMTAWRVQYRGAGPSPADIHVPAPRELQLESVMNPRDAFFGPEETVPFEKAIGRIAAEQVTPYPPGIPVIVPGELVDAAVVDYLRSGAENGMNVPDPADPTLRTLRVVAE</sequence>
<dbReference type="InterPro" id="IPR015424">
    <property type="entry name" value="PyrdxlP-dep_Trfase"/>
</dbReference>
<dbReference type="PANTHER" id="PTHR43277:SF4">
    <property type="entry name" value="ARGININE DECARBOXYLASE"/>
    <property type="match status" value="1"/>
</dbReference>
<dbReference type="PANTHER" id="PTHR43277">
    <property type="entry name" value="ARGININE DECARBOXYLASE"/>
    <property type="match status" value="1"/>
</dbReference>
<protein>
    <submittedName>
        <fullName evidence="8">Arginine decarboxylase</fullName>
        <ecNumber evidence="8">4.1.1.19</ecNumber>
    </submittedName>
</protein>
<dbReference type="RefSeq" id="WP_094025161.1">
    <property type="nucleotide sequence ID" value="NZ_NGAF01000003.1"/>
</dbReference>
<dbReference type="Gene3D" id="3.40.640.10">
    <property type="entry name" value="Type I PLP-dependent aspartate aminotransferase-like (Major domain)"/>
    <property type="match status" value="1"/>
</dbReference>
<gene>
    <name evidence="8" type="primary">speA</name>
    <name evidence="8" type="ORF">B7C42_02201</name>
</gene>
<evidence type="ECO:0000259" key="7">
    <source>
        <dbReference type="Pfam" id="PF03711"/>
    </source>
</evidence>
<dbReference type="Pfam" id="PF01276">
    <property type="entry name" value="OKR_DC_1"/>
    <property type="match status" value="1"/>
</dbReference>
<comment type="cofactor">
    <cofactor evidence="1">
        <name>pyridoxal 5'-phosphate</name>
        <dbReference type="ChEBI" id="CHEBI:597326"/>
    </cofactor>
</comment>
<dbReference type="InterPro" id="IPR000310">
    <property type="entry name" value="Orn/Lys/Arg_deCO2ase_major_dom"/>
</dbReference>
<dbReference type="InterPro" id="IPR052357">
    <property type="entry name" value="Orn_Lys_Arg_decarboxylase-I"/>
</dbReference>
<dbReference type="GO" id="GO:0008792">
    <property type="term" value="F:arginine decarboxylase activity"/>
    <property type="evidence" value="ECO:0007669"/>
    <property type="project" value="UniProtKB-EC"/>
</dbReference>
<dbReference type="EMBL" id="NGAF01000003">
    <property type="protein sequence ID" value="OXR45909.1"/>
    <property type="molecule type" value="Genomic_DNA"/>
</dbReference>
<dbReference type="InterPro" id="IPR015421">
    <property type="entry name" value="PyrdxlP-dep_Trfase_major"/>
</dbReference>
<evidence type="ECO:0000256" key="5">
    <source>
        <dbReference type="ARBA" id="ARBA00023239"/>
    </source>
</evidence>
<dbReference type="InterPro" id="IPR008286">
    <property type="entry name" value="Prn/Lys/Arg_de-COase_C"/>
</dbReference>
<dbReference type="EC" id="4.1.1.19" evidence="8"/>
<reference evidence="8 9" key="1">
    <citation type="submission" date="2017-07" db="EMBL/GenBank/DDBJ databases">
        <title>First draft Genome Sequence of Nocardia cerradoensis isolated from human infection.</title>
        <authorList>
            <person name="Carrasco G."/>
        </authorList>
    </citation>
    <scope>NUCLEOTIDE SEQUENCE [LARGE SCALE GENOMIC DNA]</scope>
    <source>
        <strain evidence="8 9">CNM20130759</strain>
    </source>
</reference>
<feature type="domain" description="Orn/Lys/Arg decarboxylases family 1 pyridoxal-P attachment site" evidence="6">
    <location>
        <begin position="7"/>
        <end position="315"/>
    </location>
</feature>
<evidence type="ECO:0000259" key="6">
    <source>
        <dbReference type="Pfam" id="PF01276"/>
    </source>
</evidence>
<keyword evidence="3" id="KW-0210">Decarboxylase</keyword>
<dbReference type="SUPFAM" id="SSF53383">
    <property type="entry name" value="PLP-dependent transferases"/>
    <property type="match status" value="1"/>
</dbReference>
<comment type="similarity">
    <text evidence="2">Belongs to the Orn/Lys/Arg decarboxylase class-I family.</text>
</comment>
<evidence type="ECO:0000313" key="8">
    <source>
        <dbReference type="EMBL" id="OXR45909.1"/>
    </source>
</evidence>
<organism evidence="8 9">
    <name type="scientific">Nocardia cerradoensis</name>
    <dbReference type="NCBI Taxonomy" id="85688"/>
    <lineage>
        <taxon>Bacteria</taxon>
        <taxon>Bacillati</taxon>
        <taxon>Actinomycetota</taxon>
        <taxon>Actinomycetes</taxon>
        <taxon>Mycobacteriales</taxon>
        <taxon>Nocardiaceae</taxon>
        <taxon>Nocardia</taxon>
    </lineage>
</organism>
<evidence type="ECO:0000313" key="9">
    <source>
        <dbReference type="Proteomes" id="UP000215506"/>
    </source>
</evidence>
<evidence type="ECO:0000256" key="2">
    <source>
        <dbReference type="ARBA" id="ARBA00010671"/>
    </source>
</evidence>
<evidence type="ECO:0000256" key="4">
    <source>
        <dbReference type="ARBA" id="ARBA00022898"/>
    </source>
</evidence>
<accession>A0A231HAQ2</accession>
<feature type="domain" description="Orn/Lys/Arg decarboxylase C-terminal" evidence="7">
    <location>
        <begin position="407"/>
        <end position="471"/>
    </location>
</feature>
<dbReference type="AlphaFoldDB" id="A0A231HAQ2"/>